<organism evidence="1 2">
    <name type="scientific">Rhabditophanes sp. KR3021</name>
    <dbReference type="NCBI Taxonomy" id="114890"/>
    <lineage>
        <taxon>Eukaryota</taxon>
        <taxon>Metazoa</taxon>
        <taxon>Ecdysozoa</taxon>
        <taxon>Nematoda</taxon>
        <taxon>Chromadorea</taxon>
        <taxon>Rhabditida</taxon>
        <taxon>Tylenchina</taxon>
        <taxon>Panagrolaimomorpha</taxon>
        <taxon>Strongyloidoidea</taxon>
        <taxon>Alloionematidae</taxon>
        <taxon>Rhabditophanes</taxon>
    </lineage>
</organism>
<proteinExistence type="predicted"/>
<reference evidence="2" key="1">
    <citation type="submission" date="2016-11" db="UniProtKB">
        <authorList>
            <consortium name="WormBaseParasite"/>
        </authorList>
    </citation>
    <scope>IDENTIFICATION</scope>
    <source>
        <strain evidence="2">KR3021</strain>
    </source>
</reference>
<name>A0AC35UBJ7_9BILA</name>
<sequence>MVNETTTKPQTISKYGNASALLNELLSDYDIRLRPGFGGEALVLHLDIIISSFDAVSEVNMACFYLDFTVTMYIHQMWRDERLSFSSEIGIDEFTLPGEFSNNIWLPDTFLANDKKSFIHDVTEKNKMLRIDKDGNVSYGMKISSTLSANMDLSLYPLDFQTFNVEIESYGYTTSDVKMVNISGTLSSMIPFIN</sequence>
<evidence type="ECO:0000313" key="2">
    <source>
        <dbReference type="WBParaSite" id="RSKR_0000961666.1"/>
    </source>
</evidence>
<protein>
    <submittedName>
        <fullName evidence="2">Neur_chan_LBD domain-containing protein</fullName>
    </submittedName>
</protein>
<accession>A0AC35UBJ7</accession>
<dbReference type="Proteomes" id="UP000095286">
    <property type="component" value="Unplaced"/>
</dbReference>
<dbReference type="WBParaSite" id="RSKR_0000961666.1">
    <property type="protein sequence ID" value="RSKR_0000961666.1"/>
    <property type="gene ID" value="RSKR_0000961666"/>
</dbReference>
<evidence type="ECO:0000313" key="1">
    <source>
        <dbReference type="Proteomes" id="UP000095286"/>
    </source>
</evidence>